<dbReference type="EMBL" id="CM051396">
    <property type="protein sequence ID" value="KAJ4723621.1"/>
    <property type="molecule type" value="Genomic_DNA"/>
</dbReference>
<keyword evidence="2" id="KW-1185">Reference proteome</keyword>
<dbReference type="Proteomes" id="UP001164539">
    <property type="component" value="Chromosome 3"/>
</dbReference>
<sequence>MDDGMGNVSKWKESLLERTVSRQSMNLMQLAYGKPTSTSAISSKEVQDSSEDEESDDDEFFKPKGEGNKKLREGLDSGNVDTDDCSKFKNYEDLKSWKQEEVYESIRDRFVTGDWSKAARRNQASGANSEDDSDDAVYGDFEDLETAEIEKACTAKFDAQYDGSESPEEGMDEKHGAKIHRGQHKEIGLVDKMKEEIELRKQMNIAELNDLDEVTRLEIEGFRTGTYLRLEIHDVPLRWSNILILATLFWLEELVLVRKMLDTCRWHKKVLKTRDPIIVSIGWRRFQTIPVYAIEDQNGRHCMLKYTPEHVHCLAMFWGLLAPPQTGVVAVQNLSNNQAAFRITATAVILEFNHEAKIKKKIKLWDQVKKAAKEEIGNQPKKKGGQSREGIARCTFEDRNLMSDIVFMCGWADVEIPQFYNPLTTALQPRDETWQGMKTVAELRREHNLSIPVNKDSLYKPTERKPKKFNPLVIPKSLQAALPFESKPKDIPSRIRPLLENRRAVVTESHKRKVHSLVQHLQLIGHEKMKKRKLKEEQKKKALEAERAKDEQLTRKRQREERRDRY</sequence>
<evidence type="ECO:0000313" key="2">
    <source>
        <dbReference type="Proteomes" id="UP001164539"/>
    </source>
</evidence>
<organism evidence="1 2">
    <name type="scientific">Melia azedarach</name>
    <name type="common">Chinaberry tree</name>
    <dbReference type="NCBI Taxonomy" id="155640"/>
    <lineage>
        <taxon>Eukaryota</taxon>
        <taxon>Viridiplantae</taxon>
        <taxon>Streptophyta</taxon>
        <taxon>Embryophyta</taxon>
        <taxon>Tracheophyta</taxon>
        <taxon>Spermatophyta</taxon>
        <taxon>Magnoliopsida</taxon>
        <taxon>eudicotyledons</taxon>
        <taxon>Gunneridae</taxon>
        <taxon>Pentapetalae</taxon>
        <taxon>rosids</taxon>
        <taxon>malvids</taxon>
        <taxon>Sapindales</taxon>
        <taxon>Meliaceae</taxon>
        <taxon>Melia</taxon>
    </lineage>
</organism>
<gene>
    <name evidence="1" type="ORF">OWV82_006967</name>
</gene>
<protein>
    <submittedName>
        <fullName evidence="1">Ribosome biogenesis protein BMS1-like</fullName>
    </submittedName>
</protein>
<proteinExistence type="predicted"/>
<evidence type="ECO:0000313" key="1">
    <source>
        <dbReference type="EMBL" id="KAJ4723621.1"/>
    </source>
</evidence>
<accession>A0ACC1YIK8</accession>
<reference evidence="1 2" key="1">
    <citation type="journal article" date="2023" name="Science">
        <title>Complex scaffold remodeling in plant triterpene biosynthesis.</title>
        <authorList>
            <person name="De La Pena R."/>
            <person name="Hodgson H."/>
            <person name="Liu J.C."/>
            <person name="Stephenson M.J."/>
            <person name="Martin A.C."/>
            <person name="Owen C."/>
            <person name="Harkess A."/>
            <person name="Leebens-Mack J."/>
            <person name="Jimenez L.E."/>
            <person name="Osbourn A."/>
            <person name="Sattely E.S."/>
        </authorList>
    </citation>
    <scope>NUCLEOTIDE SEQUENCE [LARGE SCALE GENOMIC DNA]</scope>
    <source>
        <strain evidence="2">cv. JPN11</strain>
        <tissue evidence="1">Leaf</tissue>
    </source>
</reference>
<name>A0ACC1YIK8_MELAZ</name>
<comment type="caution">
    <text evidence="1">The sequence shown here is derived from an EMBL/GenBank/DDBJ whole genome shotgun (WGS) entry which is preliminary data.</text>
</comment>